<accession>A0ABQ1FBE4</accession>
<dbReference type="PANTHER" id="PTHR34220">
    <property type="entry name" value="SENSOR HISTIDINE KINASE YPDA"/>
    <property type="match status" value="1"/>
</dbReference>
<feature type="transmembrane region" description="Helical" evidence="1">
    <location>
        <begin position="59"/>
        <end position="83"/>
    </location>
</feature>
<comment type="caution">
    <text evidence="3">The sequence shown here is derived from an EMBL/GenBank/DDBJ whole genome shotgun (WGS) entry which is preliminary data.</text>
</comment>
<evidence type="ECO:0000256" key="1">
    <source>
        <dbReference type="SAM" id="Phobius"/>
    </source>
</evidence>
<organism evidence="3 4">
    <name type="scientific">Blastomonas marina</name>
    <dbReference type="NCBI Taxonomy" id="1867408"/>
    <lineage>
        <taxon>Bacteria</taxon>
        <taxon>Pseudomonadati</taxon>
        <taxon>Pseudomonadota</taxon>
        <taxon>Alphaproteobacteria</taxon>
        <taxon>Sphingomonadales</taxon>
        <taxon>Sphingomonadaceae</taxon>
        <taxon>Blastomonas</taxon>
    </lineage>
</organism>
<dbReference type="Proteomes" id="UP000603317">
    <property type="component" value="Unassembled WGS sequence"/>
</dbReference>
<evidence type="ECO:0000313" key="3">
    <source>
        <dbReference type="EMBL" id="GGA05390.1"/>
    </source>
</evidence>
<dbReference type="Gene3D" id="3.30.565.10">
    <property type="entry name" value="Histidine kinase-like ATPase, C-terminal domain"/>
    <property type="match status" value="1"/>
</dbReference>
<feature type="domain" description="Signal transduction histidine kinase internal region" evidence="2">
    <location>
        <begin position="154"/>
        <end position="234"/>
    </location>
</feature>
<gene>
    <name evidence="3" type="ORF">GCM10010923_13970</name>
</gene>
<evidence type="ECO:0000313" key="4">
    <source>
        <dbReference type="Proteomes" id="UP000603317"/>
    </source>
</evidence>
<dbReference type="Pfam" id="PF06580">
    <property type="entry name" value="His_kinase"/>
    <property type="match status" value="1"/>
</dbReference>
<dbReference type="PROSITE" id="PS00599">
    <property type="entry name" value="AA_TRANSFER_CLASS_2"/>
    <property type="match status" value="1"/>
</dbReference>
<dbReference type="EMBL" id="BMID01000001">
    <property type="protein sequence ID" value="GGA05390.1"/>
    <property type="molecule type" value="Genomic_DNA"/>
</dbReference>
<dbReference type="PANTHER" id="PTHR34220:SF9">
    <property type="entry name" value="SIGNAL TRANSDUCTION HISTIDINE KINASE INTERNAL REGION DOMAIN-CONTAINING PROTEIN"/>
    <property type="match status" value="1"/>
</dbReference>
<dbReference type="SUPFAM" id="SSF55874">
    <property type="entry name" value="ATPase domain of HSP90 chaperone/DNA topoisomerase II/histidine kinase"/>
    <property type="match status" value="1"/>
</dbReference>
<reference evidence="4" key="1">
    <citation type="journal article" date="2019" name="Int. J. Syst. Evol. Microbiol.">
        <title>The Global Catalogue of Microorganisms (GCM) 10K type strain sequencing project: providing services to taxonomists for standard genome sequencing and annotation.</title>
        <authorList>
            <consortium name="The Broad Institute Genomics Platform"/>
            <consortium name="The Broad Institute Genome Sequencing Center for Infectious Disease"/>
            <person name="Wu L."/>
            <person name="Ma J."/>
        </authorList>
    </citation>
    <scope>NUCLEOTIDE SEQUENCE [LARGE SCALE GENOMIC DNA]</scope>
    <source>
        <strain evidence="4">CGMCC 1.15297</strain>
    </source>
</reference>
<keyword evidence="4" id="KW-1185">Reference proteome</keyword>
<protein>
    <recommendedName>
        <fullName evidence="2">Signal transduction histidine kinase internal region domain-containing protein</fullName>
    </recommendedName>
</protein>
<keyword evidence="1" id="KW-0812">Transmembrane</keyword>
<dbReference type="InterPro" id="IPR001917">
    <property type="entry name" value="Aminotrans_II_pyridoxalP_BS"/>
</dbReference>
<evidence type="ECO:0000259" key="2">
    <source>
        <dbReference type="Pfam" id="PF06580"/>
    </source>
</evidence>
<name>A0ABQ1FBE4_9SPHN</name>
<sequence length="347" mass="37784">MIWFACGTLYLLPYILRGNDGFDLPAVLSHYSVSAVGLGFSFLLLGLTTRFRTMGKSVGFASSALAVLLLAGTLAAVDIALFDGIHAFFGREHGASVAYAVKWSGNFAIFVSQYSLIAVAFWTLETLEAHRLQQWELQEARTQAAQAQSLANRAKLSALRYQLNPHFLFNTLNSISSLVVTKRNADAELMLTSLSEFLRTTLAGDPNAPQTLEGELETIDAYLGLERIRFGDRLDLSIDCPPSLRDAQLPHFLLQPLVENAVKHGLAPSETKVSIAISARAHGTELVVAVENDCSVCNASEGGTGVGLRNVRDRLEAVYGQDGRLETIQREAGFIAIVRLPLEFPSE</sequence>
<keyword evidence="1" id="KW-1133">Transmembrane helix</keyword>
<dbReference type="InterPro" id="IPR050640">
    <property type="entry name" value="Bact_2-comp_sensor_kinase"/>
</dbReference>
<dbReference type="InterPro" id="IPR010559">
    <property type="entry name" value="Sig_transdc_His_kin_internal"/>
</dbReference>
<proteinExistence type="predicted"/>
<keyword evidence="1" id="KW-0472">Membrane</keyword>
<dbReference type="InterPro" id="IPR036890">
    <property type="entry name" value="HATPase_C_sf"/>
</dbReference>
<feature type="transmembrane region" description="Helical" evidence="1">
    <location>
        <begin position="28"/>
        <end position="47"/>
    </location>
</feature>